<dbReference type="PROSITE" id="PS00290">
    <property type="entry name" value="IG_MHC"/>
    <property type="match status" value="1"/>
</dbReference>
<dbReference type="InterPro" id="IPR013783">
    <property type="entry name" value="Ig-like_fold"/>
</dbReference>
<dbReference type="GO" id="GO:0005615">
    <property type="term" value="C:extracellular space"/>
    <property type="evidence" value="ECO:0007669"/>
    <property type="project" value="TreeGrafter"/>
</dbReference>
<dbReference type="InterPro" id="IPR003597">
    <property type="entry name" value="Ig_C1-set"/>
</dbReference>
<accession>A0AA97LDA3</accession>
<keyword evidence="5" id="KW-1185">Reference proteome</keyword>
<dbReference type="RefSeq" id="XP_054850771.1">
    <property type="nucleotide sequence ID" value="XM_054994796.1"/>
</dbReference>
<dbReference type="GeneID" id="129340177"/>
<dbReference type="InterPro" id="IPR036179">
    <property type="entry name" value="Ig-like_dom_sf"/>
</dbReference>
<dbReference type="AlphaFoldDB" id="A0AA97LDA3"/>
<feature type="domain" description="Ig-like" evidence="4">
    <location>
        <begin position="204"/>
        <end position="287"/>
    </location>
</feature>
<gene>
    <name evidence="6" type="primary">LOC129340177</name>
</gene>
<protein>
    <submittedName>
        <fullName evidence="6">H-2 class II histocompatibility antigen, E-S beta chain-like</fullName>
    </submittedName>
</protein>
<dbReference type="PANTHER" id="PTHR16675">
    <property type="entry name" value="MHC CLASS I-RELATED"/>
    <property type="match status" value="1"/>
</dbReference>
<evidence type="ECO:0000256" key="3">
    <source>
        <dbReference type="SAM" id="SignalP"/>
    </source>
</evidence>
<dbReference type="InterPro" id="IPR003006">
    <property type="entry name" value="Ig/MHC_CS"/>
</dbReference>
<dbReference type="SMART" id="SM00407">
    <property type="entry name" value="IGc1"/>
    <property type="match status" value="1"/>
</dbReference>
<dbReference type="InterPro" id="IPR007110">
    <property type="entry name" value="Ig-like_dom"/>
</dbReference>
<dbReference type="GO" id="GO:0009897">
    <property type="term" value="C:external side of plasma membrane"/>
    <property type="evidence" value="ECO:0007669"/>
    <property type="project" value="TreeGrafter"/>
</dbReference>
<dbReference type="GO" id="GO:0006955">
    <property type="term" value="P:immune response"/>
    <property type="evidence" value="ECO:0007669"/>
    <property type="project" value="TreeGrafter"/>
</dbReference>
<keyword evidence="1" id="KW-0325">Glycoprotein</keyword>
<evidence type="ECO:0000256" key="1">
    <source>
        <dbReference type="ARBA" id="ARBA00023180"/>
    </source>
</evidence>
<dbReference type="Pfam" id="PF07654">
    <property type="entry name" value="C1-set"/>
    <property type="match status" value="1"/>
</dbReference>
<dbReference type="SUPFAM" id="SSF54452">
    <property type="entry name" value="MHC antigen-recognition domain"/>
    <property type="match status" value="1"/>
</dbReference>
<dbReference type="Proteomes" id="UP001190640">
    <property type="component" value="Chromosome 12"/>
</dbReference>
<dbReference type="InterPro" id="IPR037055">
    <property type="entry name" value="MHC_I-like_Ag-recog_sf"/>
</dbReference>
<sequence length="342" mass="39150">MGSSFLLAFQMTSLFTVVWTDVHYAHYHILSPEAAVGVPKIHTQVKVNGLLLMAHDHRINQLTPRNGYPKILMGDSTFWHVMDAQCHHWENWAEDIFRNLVQEVNSTLPHSDLYYMQVLHICELDEDTGGFRHLSRYSLNGEDMLYYQGGTKRWLPSHPAAAAIAETWNRERDKVVGLDTYTIQSCKAHMHRTAPFATSKMDRPMVTVYSRKRKQGKRHLICHVADFYPRDIDVQWERKGQAVKEEAVTSVGILPNKDHTFQTRLQILLEEPGIGPDEYKCVVRHASLGEMPLRVPWGSERRVSLLPVIFALPPLAILASAAALSYLRKKKSQPSKKEPSIY</sequence>
<keyword evidence="3" id="KW-0732">Signal</keyword>
<dbReference type="PANTHER" id="PTHR16675:SF277">
    <property type="entry name" value="HLA CLASS II HISTOCOMPATIBILITY ANTIGEN, DP BETA 1 CHAIN-LIKE [PROVISIONAL]"/>
    <property type="match status" value="1"/>
</dbReference>
<dbReference type="InterPro" id="IPR011161">
    <property type="entry name" value="MHC_I-like_Ag-recog"/>
</dbReference>
<keyword evidence="2" id="KW-0472">Membrane</keyword>
<dbReference type="Gene3D" id="2.60.40.10">
    <property type="entry name" value="Immunoglobulins"/>
    <property type="match status" value="1"/>
</dbReference>
<dbReference type="Gene3D" id="3.30.500.10">
    <property type="entry name" value="MHC class I-like antigen recognition-like"/>
    <property type="match status" value="1"/>
</dbReference>
<dbReference type="SUPFAM" id="SSF48726">
    <property type="entry name" value="Immunoglobulin"/>
    <property type="match status" value="1"/>
</dbReference>
<dbReference type="InterPro" id="IPR011162">
    <property type="entry name" value="MHC_I/II-like_Ag-recog"/>
</dbReference>
<feature type="signal peptide" evidence="3">
    <location>
        <begin position="1"/>
        <end position="20"/>
    </location>
</feature>
<keyword evidence="2" id="KW-1133">Transmembrane helix</keyword>
<dbReference type="InterPro" id="IPR050208">
    <property type="entry name" value="MHC_class-I_related"/>
</dbReference>
<organism evidence="5 6">
    <name type="scientific">Eublepharis macularius</name>
    <name type="common">Leopard gecko</name>
    <name type="synonym">Cyrtodactylus macularius</name>
    <dbReference type="NCBI Taxonomy" id="481883"/>
    <lineage>
        <taxon>Eukaryota</taxon>
        <taxon>Metazoa</taxon>
        <taxon>Chordata</taxon>
        <taxon>Craniata</taxon>
        <taxon>Vertebrata</taxon>
        <taxon>Euteleostomi</taxon>
        <taxon>Lepidosauria</taxon>
        <taxon>Squamata</taxon>
        <taxon>Bifurcata</taxon>
        <taxon>Gekkota</taxon>
        <taxon>Eublepharidae</taxon>
        <taxon>Eublepharinae</taxon>
        <taxon>Eublepharis</taxon>
    </lineage>
</organism>
<evidence type="ECO:0000313" key="6">
    <source>
        <dbReference type="RefSeq" id="XP_054850771.1"/>
    </source>
</evidence>
<dbReference type="PROSITE" id="PS50835">
    <property type="entry name" value="IG_LIKE"/>
    <property type="match status" value="1"/>
</dbReference>
<feature type="chain" id="PRO_5041665662" evidence="3">
    <location>
        <begin position="21"/>
        <end position="342"/>
    </location>
</feature>
<feature type="transmembrane region" description="Helical" evidence="2">
    <location>
        <begin position="305"/>
        <end position="327"/>
    </location>
</feature>
<evidence type="ECO:0000259" key="4">
    <source>
        <dbReference type="PROSITE" id="PS50835"/>
    </source>
</evidence>
<evidence type="ECO:0000313" key="5">
    <source>
        <dbReference type="Proteomes" id="UP001190640"/>
    </source>
</evidence>
<reference evidence="6" key="1">
    <citation type="submission" date="2025-08" db="UniProtKB">
        <authorList>
            <consortium name="RefSeq"/>
        </authorList>
    </citation>
    <scope>IDENTIFICATION</scope>
    <source>
        <tissue evidence="6">Blood</tissue>
    </source>
</reference>
<dbReference type="Pfam" id="PF00129">
    <property type="entry name" value="MHC_I"/>
    <property type="match status" value="1"/>
</dbReference>
<keyword evidence="2" id="KW-0812">Transmembrane</keyword>
<proteinExistence type="predicted"/>
<name>A0AA97LDA3_EUBMA</name>
<dbReference type="KEGG" id="emc:129340177"/>
<evidence type="ECO:0000256" key="2">
    <source>
        <dbReference type="SAM" id="Phobius"/>
    </source>
</evidence>